<organism evidence="1 2">
    <name type="scientific">Kutzneria buriramensis</name>
    <dbReference type="NCBI Taxonomy" id="1045776"/>
    <lineage>
        <taxon>Bacteria</taxon>
        <taxon>Bacillati</taxon>
        <taxon>Actinomycetota</taxon>
        <taxon>Actinomycetes</taxon>
        <taxon>Pseudonocardiales</taxon>
        <taxon>Pseudonocardiaceae</taxon>
        <taxon>Kutzneria</taxon>
    </lineage>
</organism>
<protein>
    <submittedName>
        <fullName evidence="1">Coenzyme PQQ synthesis protein D (PqqD)</fullName>
    </submittedName>
</protein>
<keyword evidence="2" id="KW-1185">Reference proteome</keyword>
<dbReference type="InterPro" id="IPR008792">
    <property type="entry name" value="PQQD"/>
</dbReference>
<gene>
    <name evidence="1" type="ORF">BCF44_12482</name>
</gene>
<dbReference type="RefSeq" id="WP_116181197.1">
    <property type="nucleotide sequence ID" value="NZ_CP144375.1"/>
</dbReference>
<name>A0A3E0GVC8_9PSEU</name>
<dbReference type="Pfam" id="PF05402">
    <property type="entry name" value="PqqD"/>
    <property type="match status" value="1"/>
</dbReference>
<reference evidence="1 2" key="1">
    <citation type="submission" date="2018-08" db="EMBL/GenBank/DDBJ databases">
        <title>Genomic Encyclopedia of Archaeal and Bacterial Type Strains, Phase II (KMG-II): from individual species to whole genera.</title>
        <authorList>
            <person name="Goeker M."/>
        </authorList>
    </citation>
    <scope>NUCLEOTIDE SEQUENCE [LARGE SCALE GENOMIC DNA]</scope>
    <source>
        <strain evidence="1 2">DSM 45791</strain>
    </source>
</reference>
<proteinExistence type="predicted"/>
<evidence type="ECO:0000313" key="1">
    <source>
        <dbReference type="EMBL" id="REH29655.1"/>
    </source>
</evidence>
<comment type="caution">
    <text evidence="1">The sequence shown here is derived from an EMBL/GenBank/DDBJ whole genome shotgun (WGS) entry which is preliminary data.</text>
</comment>
<dbReference type="InterPro" id="IPR041881">
    <property type="entry name" value="PqqD_sf"/>
</dbReference>
<dbReference type="OrthoDB" id="5195143at2"/>
<dbReference type="Proteomes" id="UP000256269">
    <property type="component" value="Unassembled WGS sequence"/>
</dbReference>
<sequence length="86" mass="9358">MLRLHPDVAHTETDDGAVLLHQHTGRYWQLNATGAGILNAVLDGRDVDRIAADLADRHAIEPERARRDVTGLLDSLRTAGLVEPAS</sequence>
<evidence type="ECO:0000313" key="2">
    <source>
        <dbReference type="Proteomes" id="UP000256269"/>
    </source>
</evidence>
<dbReference type="NCBIfam" id="NF033530">
    <property type="entry name" value="lasso_PqqD_Strm"/>
    <property type="match status" value="1"/>
</dbReference>
<dbReference type="Gene3D" id="1.10.10.1150">
    <property type="entry name" value="Coenzyme PQQ synthesis protein D (PqqD)"/>
    <property type="match status" value="1"/>
</dbReference>
<dbReference type="AlphaFoldDB" id="A0A3E0GVC8"/>
<accession>A0A3E0GVC8</accession>
<dbReference type="EMBL" id="QUNO01000024">
    <property type="protein sequence ID" value="REH29655.1"/>
    <property type="molecule type" value="Genomic_DNA"/>
</dbReference>